<protein>
    <submittedName>
        <fullName evidence="6">ABC-2 type transport system ATP-binding protein</fullName>
    </submittedName>
</protein>
<dbReference type="Proteomes" id="UP000184080">
    <property type="component" value="Unassembled WGS sequence"/>
</dbReference>
<dbReference type="SUPFAM" id="SSF52540">
    <property type="entry name" value="P-loop containing nucleoside triphosphate hydrolases"/>
    <property type="match status" value="1"/>
</dbReference>
<dbReference type="STRING" id="1121298.SAMN05444401_3893"/>
<dbReference type="InterPro" id="IPR027417">
    <property type="entry name" value="P-loop_NTPase"/>
</dbReference>
<feature type="domain" description="ABC transporter" evidence="5">
    <location>
        <begin position="25"/>
        <end position="249"/>
    </location>
</feature>
<dbReference type="GO" id="GO:0005524">
    <property type="term" value="F:ATP binding"/>
    <property type="evidence" value="ECO:0007669"/>
    <property type="project" value="UniProtKB-KW"/>
</dbReference>
<dbReference type="Pfam" id="PF14524">
    <property type="entry name" value="Wzt_C"/>
    <property type="match status" value="1"/>
</dbReference>
<dbReference type="OrthoDB" id="9778870at2"/>
<evidence type="ECO:0000259" key="5">
    <source>
        <dbReference type="PROSITE" id="PS50893"/>
    </source>
</evidence>
<accession>A0A1M6M8V0</accession>
<sequence length="429" mass="49517">MTVIEFKNVSKHFKIYKNRSYSIKEKFINMVLKRNKLEVKNFDVLKDASFKIEKGQTVGIIGENGTGKSTTLKLISKILYPDEGDIVVNGKVSALLEVGAGFQPDLTGKENVYLYGSILGLSRDEINERYDSIVEFSELKDFMDMPVKNYSSGMYMRLAFAVAINVNPDILVVDEVLAVGDENFQKKCINKILTFKKQGKTIVFVSHDMSIVRKICDRVFFIKRGGYMIEGTPEQMIGLYMKLVYSNDDDKQLVEQEIENKAKNIEKVVSDKIEYNINLHEAQEYIEGNRFGNKDLEITNVYFSSSQGQITNTFLTGDNIVINVEFKKNKEVEDAVCGFSIYSEEDWRLVGHNCRQDGIIFTNIKDKNHMKLTIKANRFLKGKYYLEIALHSSDETKQYDFRVKHYYFNIVESDIQEFGKMRVDCDWSW</sequence>
<dbReference type="Gene3D" id="2.70.50.60">
    <property type="entry name" value="abc- transporter (atp binding component) like domain"/>
    <property type="match status" value="1"/>
</dbReference>
<dbReference type="AlphaFoldDB" id="A0A1M6M8V0"/>
<dbReference type="PANTHER" id="PTHR46743:SF2">
    <property type="entry name" value="TEICHOIC ACIDS EXPORT ATP-BINDING PROTEIN TAGH"/>
    <property type="match status" value="1"/>
</dbReference>
<evidence type="ECO:0000256" key="2">
    <source>
        <dbReference type="ARBA" id="ARBA00022448"/>
    </source>
</evidence>
<dbReference type="EMBL" id="FQZO01000008">
    <property type="protein sequence ID" value="SHJ79876.1"/>
    <property type="molecule type" value="Genomic_DNA"/>
</dbReference>
<dbReference type="PROSITE" id="PS50893">
    <property type="entry name" value="ABC_TRANSPORTER_2"/>
    <property type="match status" value="1"/>
</dbReference>
<dbReference type="InterPro" id="IPR015860">
    <property type="entry name" value="ABC_transpr_TagH-like"/>
</dbReference>
<keyword evidence="4 6" id="KW-0067">ATP-binding</keyword>
<dbReference type="GO" id="GO:0140359">
    <property type="term" value="F:ABC-type transporter activity"/>
    <property type="evidence" value="ECO:0007669"/>
    <property type="project" value="InterPro"/>
</dbReference>
<gene>
    <name evidence="6" type="ORF">SAMN05444401_3893</name>
</gene>
<evidence type="ECO:0000256" key="1">
    <source>
        <dbReference type="ARBA" id="ARBA00005417"/>
    </source>
</evidence>
<dbReference type="RefSeq" id="WP_073010740.1">
    <property type="nucleotide sequence ID" value="NZ_FQZO01000008.1"/>
</dbReference>
<keyword evidence="3" id="KW-0547">Nucleotide-binding</keyword>
<evidence type="ECO:0000313" key="7">
    <source>
        <dbReference type="Proteomes" id="UP000184080"/>
    </source>
</evidence>
<dbReference type="GO" id="GO:0016887">
    <property type="term" value="F:ATP hydrolysis activity"/>
    <property type="evidence" value="ECO:0007669"/>
    <property type="project" value="InterPro"/>
</dbReference>
<organism evidence="6 7">
    <name type="scientific">Clostridium amylolyticum</name>
    <dbReference type="NCBI Taxonomy" id="1121298"/>
    <lineage>
        <taxon>Bacteria</taxon>
        <taxon>Bacillati</taxon>
        <taxon>Bacillota</taxon>
        <taxon>Clostridia</taxon>
        <taxon>Eubacteriales</taxon>
        <taxon>Clostridiaceae</taxon>
        <taxon>Clostridium</taxon>
    </lineage>
</organism>
<dbReference type="Pfam" id="PF00005">
    <property type="entry name" value="ABC_tran"/>
    <property type="match status" value="1"/>
</dbReference>
<keyword evidence="2" id="KW-0813">Transport</keyword>
<proteinExistence type="inferred from homology"/>
<dbReference type="SMART" id="SM00382">
    <property type="entry name" value="AAA"/>
    <property type="match status" value="1"/>
</dbReference>
<evidence type="ECO:0000256" key="4">
    <source>
        <dbReference type="ARBA" id="ARBA00022840"/>
    </source>
</evidence>
<comment type="similarity">
    <text evidence="1">Belongs to the ABC transporter superfamily.</text>
</comment>
<reference evidence="6 7" key="1">
    <citation type="submission" date="2016-11" db="EMBL/GenBank/DDBJ databases">
        <authorList>
            <person name="Jaros S."/>
            <person name="Januszkiewicz K."/>
            <person name="Wedrychowicz H."/>
        </authorList>
    </citation>
    <scope>NUCLEOTIDE SEQUENCE [LARGE SCALE GENOMIC DNA]</scope>
    <source>
        <strain evidence="6 7">DSM 21864</strain>
    </source>
</reference>
<name>A0A1M6M8V0_9CLOT</name>
<dbReference type="InterPro" id="IPR050683">
    <property type="entry name" value="Bact_Polysacc_Export_ATP-bd"/>
</dbReference>
<dbReference type="PANTHER" id="PTHR46743">
    <property type="entry name" value="TEICHOIC ACIDS EXPORT ATP-BINDING PROTEIN TAGH"/>
    <property type="match status" value="1"/>
</dbReference>
<dbReference type="CDD" id="cd03220">
    <property type="entry name" value="ABC_KpsT_Wzt"/>
    <property type="match status" value="1"/>
</dbReference>
<dbReference type="CDD" id="cd10147">
    <property type="entry name" value="Wzt_C-like"/>
    <property type="match status" value="1"/>
</dbReference>
<dbReference type="InterPro" id="IPR003439">
    <property type="entry name" value="ABC_transporter-like_ATP-bd"/>
</dbReference>
<dbReference type="GO" id="GO:0016020">
    <property type="term" value="C:membrane"/>
    <property type="evidence" value="ECO:0007669"/>
    <property type="project" value="InterPro"/>
</dbReference>
<evidence type="ECO:0000313" key="6">
    <source>
        <dbReference type="EMBL" id="SHJ79876.1"/>
    </source>
</evidence>
<evidence type="ECO:0000256" key="3">
    <source>
        <dbReference type="ARBA" id="ARBA00022741"/>
    </source>
</evidence>
<dbReference type="InterPro" id="IPR003593">
    <property type="entry name" value="AAA+_ATPase"/>
</dbReference>
<dbReference type="Gene3D" id="3.40.50.300">
    <property type="entry name" value="P-loop containing nucleotide triphosphate hydrolases"/>
    <property type="match status" value="1"/>
</dbReference>
<dbReference type="InterPro" id="IPR029439">
    <property type="entry name" value="Wzt_C"/>
</dbReference>
<keyword evidence="7" id="KW-1185">Reference proteome</keyword>